<dbReference type="AlphaFoldDB" id="A0A8H7CZU9"/>
<keyword evidence="1" id="KW-0863">Zinc-finger</keyword>
<dbReference type="Proteomes" id="UP000620124">
    <property type="component" value="Unassembled WGS sequence"/>
</dbReference>
<protein>
    <submittedName>
        <fullName evidence="4">C3H1-type domain-containing protein</fullName>
    </submittedName>
</protein>
<evidence type="ECO:0000313" key="4">
    <source>
        <dbReference type="EMBL" id="KAF7354026.1"/>
    </source>
</evidence>
<feature type="zinc finger region" description="C3H1-type" evidence="1">
    <location>
        <begin position="390"/>
        <end position="418"/>
    </location>
</feature>
<dbReference type="EMBL" id="JACAZI010000008">
    <property type="protein sequence ID" value="KAF7354026.1"/>
    <property type="molecule type" value="Genomic_DNA"/>
</dbReference>
<evidence type="ECO:0000256" key="2">
    <source>
        <dbReference type="SAM" id="MobiDB-lite"/>
    </source>
</evidence>
<dbReference type="InterPro" id="IPR000571">
    <property type="entry name" value="Znf_CCCH"/>
</dbReference>
<keyword evidence="1" id="KW-0862">Zinc</keyword>
<feature type="region of interest" description="Disordered" evidence="2">
    <location>
        <begin position="1"/>
        <end position="74"/>
    </location>
</feature>
<dbReference type="GO" id="GO:0008270">
    <property type="term" value="F:zinc ion binding"/>
    <property type="evidence" value="ECO:0007669"/>
    <property type="project" value="UniProtKB-KW"/>
</dbReference>
<reference evidence="4" key="1">
    <citation type="submission" date="2020-05" db="EMBL/GenBank/DDBJ databases">
        <title>Mycena genomes resolve the evolution of fungal bioluminescence.</title>
        <authorList>
            <person name="Tsai I.J."/>
        </authorList>
    </citation>
    <scope>NUCLEOTIDE SEQUENCE</scope>
    <source>
        <strain evidence="4">CCC161011</strain>
    </source>
</reference>
<proteinExistence type="predicted"/>
<dbReference type="OrthoDB" id="2355984at2759"/>
<feature type="compositionally biased region" description="Low complexity" evidence="2">
    <location>
        <begin position="27"/>
        <end position="42"/>
    </location>
</feature>
<accession>A0A8H7CZU9</accession>
<dbReference type="PROSITE" id="PS50103">
    <property type="entry name" value="ZF_C3H1"/>
    <property type="match status" value="1"/>
</dbReference>
<evidence type="ECO:0000256" key="1">
    <source>
        <dbReference type="PROSITE-ProRule" id="PRU00723"/>
    </source>
</evidence>
<comment type="caution">
    <text evidence="4">The sequence shown here is derived from an EMBL/GenBank/DDBJ whole genome shotgun (WGS) entry which is preliminary data.</text>
</comment>
<name>A0A8H7CZU9_9AGAR</name>
<gene>
    <name evidence="4" type="ORF">MVEN_01089400</name>
</gene>
<evidence type="ECO:0000259" key="3">
    <source>
        <dbReference type="PROSITE" id="PS50103"/>
    </source>
</evidence>
<feature type="region of interest" description="Disordered" evidence="2">
    <location>
        <begin position="134"/>
        <end position="177"/>
    </location>
</feature>
<sequence length="436" mass="46674">MSQSDNVQPPSNPHGRVIIPAGGMAGAGSSNPQNSGGSQNPGVQPDNPPNLVPAGSQGNQDDNGGVPEGPQLPPAVQAALSGCELIVDQYHLQRLGKAEALHQIYQKLLGTGVGGVVNIQASFGSYLHTIEDHDASQRAAAERGALRQPPAPGGAGPRPELRRSPTPPAFEQPGGRPAALEAQYPWAVAEFIESSIRPLSPNLTRTLDIYKVLLQDPKRTKTSILTSARSPELPDSEWTNIVNGRPINLDAVLSGMFSTAANDERSESLGGGLELRFGAVAPTKVVSDAGTWIIAFDRARAATLFVFPHRAQELTDYRDYVLAMFAATNSLFHDRIITFDKAARKRVAHRRDLELTDFHQFADIKVALIDSVGVGVVDTHREPSSGAARKPKSEACNNWNKGRCTADAGTCRRLHVCNVCKVAGHKGPDCPERLQN</sequence>
<feature type="domain" description="C3H1-type" evidence="3">
    <location>
        <begin position="390"/>
        <end position="418"/>
    </location>
</feature>
<keyword evidence="1" id="KW-0479">Metal-binding</keyword>
<feature type="compositionally biased region" description="Basic and acidic residues" evidence="2">
    <location>
        <begin position="134"/>
        <end position="145"/>
    </location>
</feature>
<evidence type="ECO:0000313" key="5">
    <source>
        <dbReference type="Proteomes" id="UP000620124"/>
    </source>
</evidence>
<organism evidence="4 5">
    <name type="scientific">Mycena venus</name>
    <dbReference type="NCBI Taxonomy" id="2733690"/>
    <lineage>
        <taxon>Eukaryota</taxon>
        <taxon>Fungi</taxon>
        <taxon>Dikarya</taxon>
        <taxon>Basidiomycota</taxon>
        <taxon>Agaricomycotina</taxon>
        <taxon>Agaricomycetes</taxon>
        <taxon>Agaricomycetidae</taxon>
        <taxon>Agaricales</taxon>
        <taxon>Marasmiineae</taxon>
        <taxon>Mycenaceae</taxon>
        <taxon>Mycena</taxon>
    </lineage>
</organism>
<keyword evidence="5" id="KW-1185">Reference proteome</keyword>